<dbReference type="Gene3D" id="3.30.420.40">
    <property type="match status" value="2"/>
</dbReference>
<dbReference type="InterPro" id="IPR043129">
    <property type="entry name" value="ATPase_NBD"/>
</dbReference>
<dbReference type="PANTHER" id="PTHR11735:SF11">
    <property type="entry name" value="TRNA THREONYLCARBAMOYLADENOSINE BIOSYNTHESIS PROTEIN TSAB"/>
    <property type="match status" value="1"/>
</dbReference>
<dbReference type="SUPFAM" id="SSF53067">
    <property type="entry name" value="Actin-like ATPase domain"/>
    <property type="match status" value="2"/>
</dbReference>
<dbReference type="InterPro" id="IPR000905">
    <property type="entry name" value="Gcp-like_dom"/>
</dbReference>
<accession>A0A317E0S8</accession>
<dbReference type="NCBIfam" id="TIGR03725">
    <property type="entry name" value="T6A_YeaZ"/>
    <property type="match status" value="1"/>
</dbReference>
<dbReference type="EMBL" id="QGLE01000010">
    <property type="protein sequence ID" value="PWR20242.1"/>
    <property type="molecule type" value="Genomic_DNA"/>
</dbReference>
<evidence type="ECO:0000259" key="1">
    <source>
        <dbReference type="Pfam" id="PF00814"/>
    </source>
</evidence>
<proteinExistence type="predicted"/>
<dbReference type="GO" id="GO:0016740">
    <property type="term" value="F:transferase activity"/>
    <property type="evidence" value="ECO:0007669"/>
    <property type="project" value="UniProtKB-KW"/>
</dbReference>
<evidence type="ECO:0000313" key="3">
    <source>
        <dbReference type="Proteomes" id="UP000245461"/>
    </source>
</evidence>
<feature type="domain" description="Gcp-like" evidence="1">
    <location>
        <begin position="36"/>
        <end position="125"/>
    </location>
</feature>
<dbReference type="OrthoDB" id="9809995at2"/>
<protein>
    <submittedName>
        <fullName evidence="2">tRNA (Adenosine(37)-N6)-threonylcarbamoyltransferase complex dimerization subunit type 1 TsaB</fullName>
    </submittedName>
</protein>
<name>A0A317E0S8_9PROT</name>
<keyword evidence="2" id="KW-0808">Transferase</keyword>
<dbReference type="InterPro" id="IPR022496">
    <property type="entry name" value="T6A_TsaB"/>
</dbReference>
<sequence>MIVLAFDCATGPTSVALWRDGTLAGRADDARPQGQAESLVPLIGAVLQQAGIAPVAVDRIAVTLGPGSFTGVRIALAAARGLALAINRPVFGLSSLEVMAAALLPADRPTLVAVDAKRGEVYAQLFGADGKAMAGPLALPLDGIGTHLPAGPLRLAGSGATLVAERLARPDLTLVPDLLAPDAAVLAALVAEMSAVFGTPSPEPIYLRAPDAKLPASA</sequence>
<reference evidence="2 3" key="1">
    <citation type="submission" date="2018-05" db="EMBL/GenBank/DDBJ databases">
        <title>Zavarzinia sp. HR-AS.</title>
        <authorList>
            <person name="Lee Y."/>
            <person name="Jeon C.O."/>
        </authorList>
    </citation>
    <scope>NUCLEOTIDE SEQUENCE [LARGE SCALE GENOMIC DNA]</scope>
    <source>
        <strain evidence="2 3">HR-AS</strain>
    </source>
</reference>
<evidence type="ECO:0000313" key="2">
    <source>
        <dbReference type="EMBL" id="PWR20242.1"/>
    </source>
</evidence>
<dbReference type="RefSeq" id="WP_109907239.1">
    <property type="nucleotide sequence ID" value="NZ_QGLE01000010.1"/>
</dbReference>
<dbReference type="Proteomes" id="UP000245461">
    <property type="component" value="Unassembled WGS sequence"/>
</dbReference>
<dbReference type="GO" id="GO:0002949">
    <property type="term" value="P:tRNA threonylcarbamoyladenosine modification"/>
    <property type="evidence" value="ECO:0007669"/>
    <property type="project" value="InterPro"/>
</dbReference>
<organism evidence="2 3">
    <name type="scientific">Zavarzinia aquatilis</name>
    <dbReference type="NCBI Taxonomy" id="2211142"/>
    <lineage>
        <taxon>Bacteria</taxon>
        <taxon>Pseudomonadati</taxon>
        <taxon>Pseudomonadota</taxon>
        <taxon>Alphaproteobacteria</taxon>
        <taxon>Rhodospirillales</taxon>
        <taxon>Zavarziniaceae</taxon>
        <taxon>Zavarzinia</taxon>
    </lineage>
</organism>
<comment type="caution">
    <text evidence="2">The sequence shown here is derived from an EMBL/GenBank/DDBJ whole genome shotgun (WGS) entry which is preliminary data.</text>
</comment>
<dbReference type="PANTHER" id="PTHR11735">
    <property type="entry name" value="TRNA N6-ADENOSINE THREONYLCARBAMOYLTRANSFERASE"/>
    <property type="match status" value="1"/>
</dbReference>
<dbReference type="Pfam" id="PF00814">
    <property type="entry name" value="TsaD"/>
    <property type="match status" value="1"/>
</dbReference>
<gene>
    <name evidence="2" type="primary">tsaB</name>
    <name evidence="2" type="ORF">DKG74_16305</name>
</gene>
<dbReference type="GO" id="GO:0005829">
    <property type="term" value="C:cytosol"/>
    <property type="evidence" value="ECO:0007669"/>
    <property type="project" value="TreeGrafter"/>
</dbReference>
<dbReference type="AlphaFoldDB" id="A0A317E0S8"/>
<keyword evidence="3" id="KW-1185">Reference proteome</keyword>